<evidence type="ECO:0000313" key="6">
    <source>
        <dbReference type="Proteomes" id="UP000662986"/>
    </source>
</evidence>
<dbReference type="InterPro" id="IPR025110">
    <property type="entry name" value="AMP-bd_C"/>
</dbReference>
<dbReference type="RefSeq" id="WP_206009049.1">
    <property type="nucleotide sequence ID" value="NZ_CP070619.1"/>
</dbReference>
<dbReference type="InterPro" id="IPR000873">
    <property type="entry name" value="AMP-dep_synth/lig_dom"/>
</dbReference>
<dbReference type="Proteomes" id="UP000662986">
    <property type="component" value="Chromosome"/>
</dbReference>
<dbReference type="PROSITE" id="PS00455">
    <property type="entry name" value="AMP_BINDING"/>
    <property type="match status" value="1"/>
</dbReference>
<dbReference type="Pfam" id="PF00501">
    <property type="entry name" value="AMP-binding"/>
    <property type="match status" value="1"/>
</dbReference>
<dbReference type="InterPro" id="IPR042099">
    <property type="entry name" value="ANL_N_sf"/>
</dbReference>
<evidence type="ECO:0000259" key="3">
    <source>
        <dbReference type="Pfam" id="PF00501"/>
    </source>
</evidence>
<dbReference type="InterPro" id="IPR045851">
    <property type="entry name" value="AMP-bd_C_sf"/>
</dbReference>
<dbReference type="Pfam" id="PF13193">
    <property type="entry name" value="AMP-binding_C"/>
    <property type="match status" value="1"/>
</dbReference>
<feature type="domain" description="AMP-binding enzyme C-terminal" evidence="4">
    <location>
        <begin position="436"/>
        <end position="512"/>
    </location>
</feature>
<proteinExistence type="inferred from homology"/>
<accession>A0A974W972</accession>
<reference evidence="5 6" key="1">
    <citation type="journal article" date="2021" name="Microbiol. Resour. Announc.">
        <title>Complete Genome Sequences of Two Rhodococcus sp. Strains with Large and Linear Chromosomes, Isolated from Apple Rhizosphere.</title>
        <authorList>
            <person name="Benning S."/>
            <person name="Brugnone N."/>
            <person name="Siani R."/>
            <person name="Kublik S."/>
            <person name="Schloter M."/>
            <person name="Rad V."/>
        </authorList>
    </citation>
    <scope>NUCLEOTIDE SEQUENCE [LARGE SCALE GENOMIC DNA]</scope>
    <source>
        <strain evidence="5 6">R79</strain>
    </source>
</reference>
<name>A0A974W972_9NOCA</name>
<gene>
    <name evidence="5" type="ORF">JWS13_30225</name>
</gene>
<keyword evidence="2 5" id="KW-0436">Ligase</keyword>
<dbReference type="PANTHER" id="PTHR43201">
    <property type="entry name" value="ACYL-COA SYNTHETASE"/>
    <property type="match status" value="1"/>
</dbReference>
<evidence type="ECO:0000259" key="4">
    <source>
        <dbReference type="Pfam" id="PF13193"/>
    </source>
</evidence>
<dbReference type="GO" id="GO:0016874">
    <property type="term" value="F:ligase activity"/>
    <property type="evidence" value="ECO:0007669"/>
    <property type="project" value="UniProtKB-KW"/>
</dbReference>
<dbReference type="SUPFAM" id="SSF56801">
    <property type="entry name" value="Acetyl-CoA synthetase-like"/>
    <property type="match status" value="1"/>
</dbReference>
<comment type="similarity">
    <text evidence="1">Belongs to the ATP-dependent AMP-binding enzyme family.</text>
</comment>
<feature type="domain" description="AMP-dependent synthetase/ligase" evidence="3">
    <location>
        <begin position="44"/>
        <end position="388"/>
    </location>
</feature>
<dbReference type="InterPro" id="IPR020845">
    <property type="entry name" value="AMP-binding_CS"/>
</dbReference>
<protein>
    <submittedName>
        <fullName evidence="5">Acyl--CoA ligase</fullName>
    </submittedName>
</protein>
<dbReference type="EMBL" id="CP070619">
    <property type="protein sequence ID" value="QSE92583.1"/>
    <property type="molecule type" value="Genomic_DNA"/>
</dbReference>
<dbReference type="Gene3D" id="3.30.300.30">
    <property type="match status" value="1"/>
</dbReference>
<dbReference type="Gene3D" id="3.40.50.12780">
    <property type="entry name" value="N-terminal domain of ligase-like"/>
    <property type="match status" value="1"/>
</dbReference>
<evidence type="ECO:0000313" key="5">
    <source>
        <dbReference type="EMBL" id="QSE92583.1"/>
    </source>
</evidence>
<keyword evidence="6" id="KW-1185">Reference proteome</keyword>
<evidence type="ECO:0000256" key="1">
    <source>
        <dbReference type="ARBA" id="ARBA00006432"/>
    </source>
</evidence>
<evidence type="ECO:0000256" key="2">
    <source>
        <dbReference type="ARBA" id="ARBA00022598"/>
    </source>
</evidence>
<organism evidence="5 6">
    <name type="scientific">Rhodococcus pseudokoreensis</name>
    <dbReference type="NCBI Taxonomy" id="2811421"/>
    <lineage>
        <taxon>Bacteria</taxon>
        <taxon>Bacillati</taxon>
        <taxon>Actinomycetota</taxon>
        <taxon>Actinomycetes</taxon>
        <taxon>Mycobacteriales</taxon>
        <taxon>Nocardiaceae</taxon>
        <taxon>Rhodococcus</taxon>
    </lineage>
</organism>
<reference evidence="5 6" key="2">
    <citation type="journal article" date="2022" name="Arch. Microbiol.">
        <title>Rhodococcus pseudokoreensis sp. nov. isolated from the rhizosphere of young M26 apple rootstocks.</title>
        <authorList>
            <person name="Kampfer P."/>
            <person name="Glaeser S.P."/>
            <person name="Blom J."/>
            <person name="Wolf J."/>
            <person name="Benning S."/>
            <person name="Schloter M."/>
            <person name="Neumann-Schaal M."/>
        </authorList>
    </citation>
    <scope>NUCLEOTIDE SEQUENCE [LARGE SCALE GENOMIC DNA]</scope>
    <source>
        <strain evidence="5 6">R79</strain>
    </source>
</reference>
<dbReference type="PANTHER" id="PTHR43201:SF5">
    <property type="entry name" value="MEDIUM-CHAIN ACYL-COA LIGASE ACSF2, MITOCHONDRIAL"/>
    <property type="match status" value="1"/>
</dbReference>
<sequence>MSLDTDQATNVTWSREVVRGTVHGRPSLMYKDRPRRVRDLLIEARRWGDRELLVQGARRLTFRDHERAVAAVANRLSAYGFGKGDRVLLLGFNSIEWVVTFWAIQSLGAVAALGNSWWSDNEVDALVRKSESKLVISEREIHSAPRISFTELRAIVDAGDPAVLPEVHVSEEDPAVIMFSSGTTGAPKGILKSQRSIIGNLHNLLAMTRRLPSELTDDHPGTTSLQTVPLFHLAGVQVSCGTLLQGGKLVLLDGKFDPADVLRLIETEKVKSWGSIPTMVSRVLDHPALGDHDTSTLSSIPLGGSPVPATMRSRIEEAFPNVKKRVGSLYGLTETGGLLAAGAGAEIGSHAGRVGKALPVVELRIADPDENGVGEILGRTPNVPEGYLGEGPIEDADGWIRTGDLGRIDDEGYLYVTGRVKEVIIRGGENIASANIENTLLKHPAVAEAGVLGLPDDDLGEIVGAVVVPHADADLPTIAALTDHCKQLLARYEIPERWWIRREQLPMSGIGKMAKRDLGQQWIDLGAADLVDELSAT</sequence>